<sequence>MIADIAATLCVDQQQRYAIGFSWAASSAAAPAAATPSLTLAPIHNVLGIGGGHVLPDKFVANNGCTKISSQEPAVGESGANLSVSGAIFSFFSRLT</sequence>
<evidence type="ECO:0000313" key="1">
    <source>
        <dbReference type="EMBL" id="GAB1312703.1"/>
    </source>
</evidence>
<dbReference type="Proteomes" id="UP001628179">
    <property type="component" value="Unassembled WGS sequence"/>
</dbReference>
<evidence type="ECO:0000313" key="2">
    <source>
        <dbReference type="Proteomes" id="UP001628179"/>
    </source>
</evidence>
<dbReference type="RefSeq" id="XP_070914436.1">
    <property type="nucleotide sequence ID" value="XM_071058335.1"/>
</dbReference>
<gene>
    <name evidence="1" type="ORF">MFIFM68171_02913</name>
</gene>
<protein>
    <submittedName>
        <fullName evidence="1">Uncharacterized protein</fullName>
    </submittedName>
</protein>
<comment type="caution">
    <text evidence="1">The sequence shown here is derived from an EMBL/GenBank/DDBJ whole genome shotgun (WGS) entry which is preliminary data.</text>
</comment>
<dbReference type="GeneID" id="98173658"/>
<reference evidence="1 2" key="1">
    <citation type="submission" date="2024-09" db="EMBL/GenBank/DDBJ databases">
        <title>Itraconazole resistance in Madurella fahalii resulting from another homologue of gene encoding cytochrome P450 14-alpha sterol demethylase (CYP51).</title>
        <authorList>
            <person name="Yoshioka I."/>
            <person name="Fahal A.H."/>
            <person name="Kaneko S."/>
            <person name="Yaguchi T."/>
        </authorList>
    </citation>
    <scope>NUCLEOTIDE SEQUENCE [LARGE SCALE GENOMIC DNA]</scope>
    <source>
        <strain evidence="1 2">IFM 68171</strain>
    </source>
</reference>
<keyword evidence="2" id="KW-1185">Reference proteome</keyword>
<accession>A0ABQ0G4N3</accession>
<proteinExistence type="predicted"/>
<name>A0ABQ0G4N3_9PEZI</name>
<dbReference type="EMBL" id="BAAFSV010000002">
    <property type="protein sequence ID" value="GAB1312703.1"/>
    <property type="molecule type" value="Genomic_DNA"/>
</dbReference>
<organism evidence="1 2">
    <name type="scientific">Madurella fahalii</name>
    <dbReference type="NCBI Taxonomy" id="1157608"/>
    <lineage>
        <taxon>Eukaryota</taxon>
        <taxon>Fungi</taxon>
        <taxon>Dikarya</taxon>
        <taxon>Ascomycota</taxon>
        <taxon>Pezizomycotina</taxon>
        <taxon>Sordariomycetes</taxon>
        <taxon>Sordariomycetidae</taxon>
        <taxon>Sordariales</taxon>
        <taxon>Sordariales incertae sedis</taxon>
        <taxon>Madurella</taxon>
    </lineage>
</organism>